<keyword evidence="4" id="KW-1185">Reference proteome</keyword>
<feature type="domain" description="Hedgehog/Intein (Hint)" evidence="2">
    <location>
        <begin position="156"/>
        <end position="301"/>
    </location>
</feature>
<gene>
    <name evidence="3" type="ORF">METH_04985</name>
</gene>
<evidence type="ECO:0000313" key="3">
    <source>
        <dbReference type="EMBL" id="AHD00159.1"/>
    </source>
</evidence>
<organism evidence="3 4">
    <name type="scientific">Leisingera methylohalidivorans DSM 14336</name>
    <dbReference type="NCBI Taxonomy" id="999552"/>
    <lineage>
        <taxon>Bacteria</taxon>
        <taxon>Pseudomonadati</taxon>
        <taxon>Pseudomonadota</taxon>
        <taxon>Alphaproteobacteria</taxon>
        <taxon>Rhodobacterales</taxon>
        <taxon>Roseobacteraceae</taxon>
        <taxon>Leisingera</taxon>
    </lineage>
</organism>
<proteinExistence type="predicted"/>
<name>V9VR19_9RHOB</name>
<evidence type="ECO:0000259" key="2">
    <source>
        <dbReference type="Pfam" id="PF13403"/>
    </source>
</evidence>
<protein>
    <submittedName>
        <fullName evidence="3">Type I secretion protein</fullName>
    </submittedName>
</protein>
<dbReference type="PATRIC" id="fig|999552.6.peg.995"/>
<reference evidence="3 4" key="1">
    <citation type="submission" date="2013-09" db="EMBL/GenBank/DDBJ databases">
        <authorList>
            <consortium name="DOE Joint Genome Institute"/>
            <person name="Klenk H.-P."/>
            <person name="Huntemann M."/>
            <person name="Han J."/>
            <person name="Chen A."/>
            <person name="Kyrpides N."/>
            <person name="Mavromatis K."/>
            <person name="Markowitz V."/>
            <person name="Palaniappan K."/>
            <person name="Ivanova N."/>
            <person name="Schaumberg A."/>
            <person name="Pati A."/>
            <person name="Liolios K."/>
            <person name="Nordberg H.P."/>
            <person name="Cantor M.N."/>
            <person name="Hua S.X."/>
            <person name="Woyke T."/>
        </authorList>
    </citation>
    <scope>NUCLEOTIDE SEQUENCE [LARGE SCALE GENOMIC DNA]</scope>
    <source>
        <strain evidence="3 4">DSM 14336</strain>
    </source>
</reference>
<dbReference type="OrthoDB" id="6305173at2"/>
<dbReference type="InterPro" id="IPR028992">
    <property type="entry name" value="Hedgehog/Intein_dom"/>
</dbReference>
<evidence type="ECO:0000256" key="1">
    <source>
        <dbReference type="SAM" id="MobiDB-lite"/>
    </source>
</evidence>
<dbReference type="KEGG" id="lmd:METH_04985"/>
<dbReference type="STRING" id="999552.METH_04985"/>
<dbReference type="Proteomes" id="UP000018780">
    <property type="component" value="Chromosome"/>
</dbReference>
<dbReference type="Gene3D" id="2.170.16.10">
    <property type="entry name" value="Hedgehog/Intein (Hint) domain"/>
    <property type="match status" value="1"/>
</dbReference>
<dbReference type="InterPro" id="IPR036844">
    <property type="entry name" value="Hint_dom_sf"/>
</dbReference>
<evidence type="ECO:0000313" key="4">
    <source>
        <dbReference type="Proteomes" id="UP000018780"/>
    </source>
</evidence>
<dbReference type="SUPFAM" id="SSF51294">
    <property type="entry name" value="Hedgehog/intein (Hint) domain"/>
    <property type="match status" value="1"/>
</dbReference>
<dbReference type="HOGENOM" id="CLU_052810_4_0_5"/>
<accession>V9VR19</accession>
<dbReference type="AlphaFoldDB" id="V9VR19"/>
<dbReference type="Pfam" id="PF13403">
    <property type="entry name" value="Hint_2"/>
    <property type="match status" value="1"/>
</dbReference>
<feature type="region of interest" description="Disordered" evidence="1">
    <location>
        <begin position="59"/>
        <end position="79"/>
    </location>
</feature>
<dbReference type="RefSeq" id="WP_024089288.1">
    <property type="nucleotide sequence ID" value="NC_023135.1"/>
</dbReference>
<feature type="compositionally biased region" description="Acidic residues" evidence="1">
    <location>
        <begin position="59"/>
        <end position="68"/>
    </location>
</feature>
<dbReference type="EMBL" id="CP006773">
    <property type="protein sequence ID" value="AHD00159.1"/>
    <property type="molecule type" value="Genomic_DNA"/>
</dbReference>
<sequence>MAIRTFNAFNADSFTVDDDSPHMTAGSSIINNSDTPAGTVFTFDSGYSAERITVDDTAGDADTMEDDQSGGHTIVDGGSMVARGTPVEAESHHYLQELDADGNPFGPVITITVFSQNGDAQDVWGFATDTPLKDGARYKKTSGSSNGSSKYDSFVPCFVTGTAICTDQGLRPVERLRPGDRVLTRDNGFQPVLWVGIRRIGPDWMQACPHLQPVRVAADAFGPGQPARDLWISPQHRLLLKGGACQMLFEEPEVLSAAAHLQAHPGVDRQPVARTAYVHLLFERHQAVLSNGLWTESFQPGGQFLDSGSAAARQEILALFPDLAQAGGSAFPAARRVLKQKESRLLADRPLG</sequence>